<keyword evidence="2" id="KW-1185">Reference proteome</keyword>
<sequence>MLIKIKLIKTYLLNTRFNEYQLKMFVTNDFIEKLDRKNFFEKYNVKKTHFSKFVENNTTKLIFYAEIARNNEMIIPKLYYHLSKHHSEKYINISSKIGWTAIMSVCCIPNKNLSYMLCNQLIKYGADINAETDSYTTVVGLLFCIAKYDNKLIKLFAYHGFNFGKCYRVNESIIISCAKLLDSSPKEDLDLIFDDIITTILLCDINIFENTNRDVLFLKNVPVSYLKKYLNIIYDIRHHKQCMRKILIDIKSKAINQIYHPNNIRAQILALKNNLDKCDSDYSEIITLENLLLFEYLSVNNIFDLAPKIQDICQYWD</sequence>
<evidence type="ECO:0008006" key="3">
    <source>
        <dbReference type="Google" id="ProtNLM"/>
    </source>
</evidence>
<dbReference type="SUPFAM" id="SSF48403">
    <property type="entry name" value="Ankyrin repeat"/>
    <property type="match status" value="1"/>
</dbReference>
<evidence type="ECO:0000313" key="1">
    <source>
        <dbReference type="EMBL" id="ANB50887.1"/>
    </source>
</evidence>
<dbReference type="KEGG" id="vg:80513249"/>
<organism evidence="1 2">
    <name type="scientific">Powai lake megavirus</name>
    <dbReference type="NCBI Taxonomy" id="1842663"/>
    <lineage>
        <taxon>Viruses</taxon>
        <taxon>Varidnaviria</taxon>
        <taxon>Bamfordvirae</taxon>
        <taxon>Nucleocytoviricota</taxon>
        <taxon>Megaviricetes</taxon>
        <taxon>Imitervirales</taxon>
        <taxon>Mimiviridae</taxon>
        <taxon>Megamimivirinae</taxon>
        <taxon>Megavirus</taxon>
        <taxon>Megavirus powaiense</taxon>
    </lineage>
</organism>
<protein>
    <recommendedName>
        <fullName evidence="3">Ankyrin repeat protein</fullName>
    </recommendedName>
</protein>
<name>A0A167RMR0_9VIRU</name>
<dbReference type="Proteomes" id="UP000241365">
    <property type="component" value="Segment"/>
</dbReference>
<evidence type="ECO:0000313" key="2">
    <source>
        <dbReference type="Proteomes" id="UP000241365"/>
    </source>
</evidence>
<accession>A0A167RMR0</accession>
<dbReference type="GeneID" id="80513249"/>
<dbReference type="RefSeq" id="YP_010776638.1">
    <property type="nucleotide sequence ID" value="NC_075034.1"/>
</dbReference>
<proteinExistence type="predicted"/>
<dbReference type="InterPro" id="IPR036770">
    <property type="entry name" value="Ankyrin_rpt-contain_sf"/>
</dbReference>
<dbReference type="EMBL" id="KU877344">
    <property type="protein sequence ID" value="ANB50887.1"/>
    <property type="molecule type" value="Genomic_DNA"/>
</dbReference>
<reference evidence="1 2" key="1">
    <citation type="journal article" date="2016" name="Genome Announc.">
        <title>Complete Genome Sequence of a New Megavirus Family Member Isolated from an Inland Water Lake for the First Time in India.</title>
        <authorList>
            <person name="Chatterjee A."/>
            <person name="Ali F."/>
            <person name="Bange D."/>
            <person name="Kondabagil K."/>
        </authorList>
    </citation>
    <scope>NUCLEOTIDE SEQUENCE [LARGE SCALE GENOMIC DNA]</scope>
    <source>
        <strain evidence="1">1</strain>
    </source>
</reference>